<organism evidence="1 2">
    <name type="scientific">Brachionus plicatilis</name>
    <name type="common">Marine rotifer</name>
    <name type="synonym">Brachionus muelleri</name>
    <dbReference type="NCBI Taxonomy" id="10195"/>
    <lineage>
        <taxon>Eukaryota</taxon>
        <taxon>Metazoa</taxon>
        <taxon>Spiralia</taxon>
        <taxon>Gnathifera</taxon>
        <taxon>Rotifera</taxon>
        <taxon>Eurotatoria</taxon>
        <taxon>Monogononta</taxon>
        <taxon>Pseudotrocha</taxon>
        <taxon>Ploima</taxon>
        <taxon>Brachionidae</taxon>
        <taxon>Brachionus</taxon>
    </lineage>
</organism>
<gene>
    <name evidence="1" type="ORF">BpHYR1_050323</name>
</gene>
<proteinExistence type="predicted"/>
<evidence type="ECO:0000313" key="2">
    <source>
        <dbReference type="Proteomes" id="UP000276133"/>
    </source>
</evidence>
<accession>A0A3M7SCZ0</accession>
<name>A0A3M7SCZ0_BRAPC</name>
<dbReference type="EMBL" id="REGN01001623">
    <property type="protein sequence ID" value="RNA33535.1"/>
    <property type="molecule type" value="Genomic_DNA"/>
</dbReference>
<sequence>MDVILLKFIPRIKKKIKLKNNFVRKKNSMTWIFERAKHHPNLFDFNHFADLTDNFYPGKRQPD</sequence>
<protein>
    <submittedName>
        <fullName evidence="1">Uncharacterized protein</fullName>
    </submittedName>
</protein>
<evidence type="ECO:0000313" key="1">
    <source>
        <dbReference type="EMBL" id="RNA33535.1"/>
    </source>
</evidence>
<comment type="caution">
    <text evidence="1">The sequence shown here is derived from an EMBL/GenBank/DDBJ whole genome shotgun (WGS) entry which is preliminary data.</text>
</comment>
<dbReference type="AlphaFoldDB" id="A0A3M7SCZ0"/>
<keyword evidence="2" id="KW-1185">Reference proteome</keyword>
<reference evidence="1 2" key="1">
    <citation type="journal article" date="2018" name="Sci. Rep.">
        <title>Genomic signatures of local adaptation to the degree of environmental predictability in rotifers.</title>
        <authorList>
            <person name="Franch-Gras L."/>
            <person name="Hahn C."/>
            <person name="Garcia-Roger E.M."/>
            <person name="Carmona M.J."/>
            <person name="Serra M."/>
            <person name="Gomez A."/>
        </authorList>
    </citation>
    <scope>NUCLEOTIDE SEQUENCE [LARGE SCALE GENOMIC DNA]</scope>
    <source>
        <strain evidence="1">HYR1</strain>
    </source>
</reference>
<dbReference type="Proteomes" id="UP000276133">
    <property type="component" value="Unassembled WGS sequence"/>
</dbReference>